<dbReference type="RefSeq" id="WP_188914626.1">
    <property type="nucleotide sequence ID" value="NZ_BMMF01000011.1"/>
</dbReference>
<dbReference type="InterPro" id="IPR006135">
    <property type="entry name" value="T3SS_substrate_exporter"/>
</dbReference>
<evidence type="ECO:0000313" key="2">
    <source>
        <dbReference type="EMBL" id="GGK45451.1"/>
    </source>
</evidence>
<keyword evidence="3" id="KW-1185">Reference proteome</keyword>
<dbReference type="PANTHER" id="PTHR30531:SF12">
    <property type="entry name" value="FLAGELLAR BIOSYNTHETIC PROTEIN FLHB"/>
    <property type="match status" value="1"/>
</dbReference>
<organism evidence="2 3">
    <name type="scientific">Salinarimonas ramus</name>
    <dbReference type="NCBI Taxonomy" id="690164"/>
    <lineage>
        <taxon>Bacteria</taxon>
        <taxon>Pseudomonadati</taxon>
        <taxon>Pseudomonadota</taxon>
        <taxon>Alphaproteobacteria</taxon>
        <taxon>Hyphomicrobiales</taxon>
        <taxon>Salinarimonadaceae</taxon>
        <taxon>Salinarimonas</taxon>
    </lineage>
</organism>
<protein>
    <submittedName>
        <fullName evidence="2">Uncharacterized protein</fullName>
    </submittedName>
</protein>
<evidence type="ECO:0000256" key="1">
    <source>
        <dbReference type="ARBA" id="ARBA00010690"/>
    </source>
</evidence>
<dbReference type="InterPro" id="IPR029025">
    <property type="entry name" value="T3SS_substrate_exporter_C"/>
</dbReference>
<dbReference type="PRINTS" id="PR00950">
    <property type="entry name" value="TYPE3IMSPROT"/>
</dbReference>
<dbReference type="Gene3D" id="3.40.1690.10">
    <property type="entry name" value="secretion proteins EscU"/>
    <property type="match status" value="1"/>
</dbReference>
<proteinExistence type="inferred from homology"/>
<gene>
    <name evidence="2" type="ORF">GCM10011322_35820</name>
</gene>
<comment type="similarity">
    <text evidence="1">Belongs to the type III secretion exporter family.</text>
</comment>
<evidence type="ECO:0000313" key="3">
    <source>
        <dbReference type="Proteomes" id="UP000600449"/>
    </source>
</evidence>
<accession>A0A917QDQ9</accession>
<name>A0A917QDQ9_9HYPH</name>
<comment type="caution">
    <text evidence="2">The sequence shown here is derived from an EMBL/GenBank/DDBJ whole genome shotgun (WGS) entry which is preliminary data.</text>
</comment>
<dbReference type="SUPFAM" id="SSF160544">
    <property type="entry name" value="EscU C-terminal domain-like"/>
    <property type="match status" value="1"/>
</dbReference>
<reference evidence="2 3" key="1">
    <citation type="journal article" date="2014" name="Int. J. Syst. Evol. Microbiol.">
        <title>Complete genome sequence of Corynebacterium casei LMG S-19264T (=DSM 44701T), isolated from a smear-ripened cheese.</title>
        <authorList>
            <consortium name="US DOE Joint Genome Institute (JGI-PGF)"/>
            <person name="Walter F."/>
            <person name="Albersmeier A."/>
            <person name="Kalinowski J."/>
            <person name="Ruckert C."/>
        </authorList>
    </citation>
    <scope>NUCLEOTIDE SEQUENCE [LARGE SCALE GENOMIC DNA]</scope>
    <source>
        <strain evidence="2 3">CGMCC 1.9161</strain>
    </source>
</reference>
<dbReference type="EMBL" id="BMMF01000011">
    <property type="protein sequence ID" value="GGK45451.1"/>
    <property type="molecule type" value="Genomic_DNA"/>
</dbReference>
<sequence length="152" mass="16721">MLLVLFAAIDYAIQRWLFIRDNRMTLTEVKREMRENYGDPHVRGERRAERKRIAQSAGLVGPNSANFWIEGPDGAIGIAYKPELSGVPVVAAKATGENARTFLATARENGIAITQAPDVFPILVEKGKVGDAIPRDTFQRIAQLLVRAGFSG</sequence>
<dbReference type="AlphaFoldDB" id="A0A917QDQ9"/>
<dbReference type="GO" id="GO:0009306">
    <property type="term" value="P:protein secretion"/>
    <property type="evidence" value="ECO:0007669"/>
    <property type="project" value="InterPro"/>
</dbReference>
<dbReference type="Pfam" id="PF01312">
    <property type="entry name" value="Bac_export_2"/>
    <property type="match status" value="1"/>
</dbReference>
<dbReference type="PANTHER" id="PTHR30531">
    <property type="entry name" value="FLAGELLAR BIOSYNTHETIC PROTEIN FLHB"/>
    <property type="match status" value="1"/>
</dbReference>
<dbReference type="GO" id="GO:0005886">
    <property type="term" value="C:plasma membrane"/>
    <property type="evidence" value="ECO:0007669"/>
    <property type="project" value="TreeGrafter"/>
</dbReference>
<dbReference type="Proteomes" id="UP000600449">
    <property type="component" value="Unassembled WGS sequence"/>
</dbReference>